<evidence type="ECO:0000313" key="2">
    <source>
        <dbReference type="Proteomes" id="UP000712281"/>
    </source>
</evidence>
<dbReference type="AlphaFoldDB" id="A0A3N6QL49"/>
<name>A0A3N6QL49_BRACR</name>
<comment type="caution">
    <text evidence="1">The sequence shown here is derived from an EMBL/GenBank/DDBJ whole genome shotgun (WGS) entry which is preliminary data.</text>
</comment>
<protein>
    <submittedName>
        <fullName evidence="1">Uncharacterized protein</fullName>
    </submittedName>
</protein>
<dbReference type="EMBL" id="QGKW02001988">
    <property type="protein sequence ID" value="KAF2550658.1"/>
    <property type="molecule type" value="Genomic_DNA"/>
</dbReference>
<proteinExistence type="predicted"/>
<gene>
    <name evidence="1" type="ORF">F2Q68_00035826</name>
</gene>
<sequence>MITTTAFTSTIKTTSAMLGSIKQEKGVTIVWDSVAVMLLITEKENIYRGIARRFGDPKSQGD</sequence>
<accession>A0A3N6QL49</accession>
<organism evidence="1 2">
    <name type="scientific">Brassica cretica</name>
    <name type="common">Mustard</name>
    <dbReference type="NCBI Taxonomy" id="69181"/>
    <lineage>
        <taxon>Eukaryota</taxon>
        <taxon>Viridiplantae</taxon>
        <taxon>Streptophyta</taxon>
        <taxon>Embryophyta</taxon>
        <taxon>Tracheophyta</taxon>
        <taxon>Spermatophyta</taxon>
        <taxon>Magnoliopsida</taxon>
        <taxon>eudicotyledons</taxon>
        <taxon>Gunneridae</taxon>
        <taxon>Pentapetalae</taxon>
        <taxon>rosids</taxon>
        <taxon>malvids</taxon>
        <taxon>Brassicales</taxon>
        <taxon>Brassicaceae</taxon>
        <taxon>Brassiceae</taxon>
        <taxon>Brassica</taxon>
    </lineage>
</organism>
<reference evidence="1" key="1">
    <citation type="submission" date="2019-12" db="EMBL/GenBank/DDBJ databases">
        <title>Genome sequencing and annotation of Brassica cretica.</title>
        <authorList>
            <person name="Studholme D.J."/>
            <person name="Sarris P.F."/>
        </authorList>
    </citation>
    <scope>NUCLEOTIDE SEQUENCE</scope>
    <source>
        <strain evidence="1">PFS-001/15</strain>
        <tissue evidence="1">Leaf</tissue>
    </source>
</reference>
<evidence type="ECO:0000313" key="1">
    <source>
        <dbReference type="EMBL" id="KAF2550658.1"/>
    </source>
</evidence>
<dbReference type="Proteomes" id="UP000712281">
    <property type="component" value="Unassembled WGS sequence"/>
</dbReference>